<proteinExistence type="predicted"/>
<keyword evidence="2" id="KW-1185">Reference proteome</keyword>
<organism evidence="1 2">
    <name type="scientific">Paraburkholderia dipogonis</name>
    <dbReference type="NCBI Taxonomy" id="1211383"/>
    <lineage>
        <taxon>Bacteria</taxon>
        <taxon>Pseudomonadati</taxon>
        <taxon>Pseudomonadota</taxon>
        <taxon>Betaproteobacteria</taxon>
        <taxon>Burkholderiales</taxon>
        <taxon>Burkholderiaceae</taxon>
        <taxon>Paraburkholderia</taxon>
    </lineage>
</organism>
<evidence type="ECO:0000313" key="1">
    <source>
        <dbReference type="EMBL" id="MFM0008428.1"/>
    </source>
</evidence>
<dbReference type="Proteomes" id="UP001629230">
    <property type="component" value="Unassembled WGS sequence"/>
</dbReference>
<comment type="caution">
    <text evidence="1">The sequence shown here is derived from an EMBL/GenBank/DDBJ whole genome shotgun (WGS) entry which is preliminary data.</text>
</comment>
<evidence type="ECO:0000313" key="2">
    <source>
        <dbReference type="Proteomes" id="UP001629230"/>
    </source>
</evidence>
<sequence length="73" mass="8203">MSTKATIRSHLQQGELPAWHLYEEVFEPGVIYLELRGVHVEMHTTQNGTDIALRLPLDTATQLGMHSIVPPAR</sequence>
<name>A0ABW9B7B1_9BURK</name>
<dbReference type="EMBL" id="JAQQEZ010000101">
    <property type="protein sequence ID" value="MFM0008428.1"/>
    <property type="molecule type" value="Genomic_DNA"/>
</dbReference>
<gene>
    <name evidence="1" type="ORF">PQR57_46980</name>
</gene>
<dbReference type="RefSeq" id="WP_408183453.1">
    <property type="nucleotide sequence ID" value="NZ_JAQQEZ010000101.1"/>
</dbReference>
<accession>A0ABW9B7B1</accession>
<reference evidence="1 2" key="1">
    <citation type="journal article" date="2024" name="Chem. Sci.">
        <title>Discovery of megapolipeptins by genome mining of a Burkholderiales bacteria collection.</title>
        <authorList>
            <person name="Paulo B.S."/>
            <person name="Recchia M.J.J."/>
            <person name="Lee S."/>
            <person name="Fergusson C.H."/>
            <person name="Romanowski S.B."/>
            <person name="Hernandez A."/>
            <person name="Krull N."/>
            <person name="Liu D.Y."/>
            <person name="Cavanagh H."/>
            <person name="Bos A."/>
            <person name="Gray C.A."/>
            <person name="Murphy B.T."/>
            <person name="Linington R.G."/>
            <person name="Eustaquio A.S."/>
        </authorList>
    </citation>
    <scope>NUCLEOTIDE SEQUENCE [LARGE SCALE GENOMIC DNA]</scope>
    <source>
        <strain evidence="1 2">RL17-350-BIC-A</strain>
    </source>
</reference>
<protein>
    <submittedName>
        <fullName evidence="1">Uncharacterized protein</fullName>
    </submittedName>
</protein>